<dbReference type="RefSeq" id="WP_415863375.1">
    <property type="nucleotide sequence ID" value="NZ_CP134536.1"/>
</dbReference>
<evidence type="ECO:0000256" key="8">
    <source>
        <dbReference type="ARBA" id="ARBA00023170"/>
    </source>
</evidence>
<accession>A0ABY9Y575</accession>
<dbReference type="InterPro" id="IPR039426">
    <property type="entry name" value="TonB-dep_rcpt-like"/>
</dbReference>
<evidence type="ECO:0000256" key="10">
    <source>
        <dbReference type="PROSITE-ProRule" id="PRU01360"/>
    </source>
</evidence>
<dbReference type="NCBIfam" id="TIGR04057">
    <property type="entry name" value="SusC_RagA_signa"/>
    <property type="match status" value="1"/>
</dbReference>
<dbReference type="PANTHER" id="PTHR30069:SF29">
    <property type="entry name" value="HEMOGLOBIN AND HEMOGLOBIN-HAPTOGLOBIN-BINDING PROTEIN 1-RELATED"/>
    <property type="match status" value="1"/>
</dbReference>
<sequence>MKTNFSGILTLLLALIVQITFAQEKTISGTVSDDSGLPLPGATVLVKGTTTGTSTDFDGKYSIATEQGSTLVFSFVGYTSQEIVIGVSNTINISMKEDAETLEEVVVTALGISREKKSLGYAVQEVSSEELNKSQQTDVISSLSGRVSGVQLNSSTNMGGSKRIVIRGASSFFGENQPLIVLDGLPLDNSNFNSDATQEGNGGYDYGNTLNDINPNDIESMTVLKGTAAALYGSRAANGVIIINTKKGKAGTDSFSINMSSSVNMESVYLMPDLQNKYGGGAIIDDEDGGVDGFEVANINGSDYKVVQYGVDESWGPRYNPNISVLHWDAFSEDYPADYLMPRPWVAPKHGVRDFFETGVSTVNSVSLTRTTENAGLRFGYTNTKTSGTIPNSEMLKNNLTLSGNMKLMDKLSLSSSMNYVRTSAKGRPLIGYPASNQNFGTPLGQTLFQWTQRQIDYERSKNYLNSDGTQRSWNRNAWDDPTPHYSDNHHWVAYESYSDDERDRFFGNFGLNYEITEGLVLGSRVSGDIYTFYNRERVAVGSQATSFYYESVRNNYEYNFETTLNYDKQINDQFHINVLAGANKNKQRLHLNRGQTSGGLVVARLYNLLNSAGNVLINDNTTQKNINSVFGSLGIGFNDMLFLDLTARNDWSSTLPEKHNSYFYPSASLSFLFSEPLEVSWLNYGKIRAGWANIAKDTDPYNVISTYQFNTDGTFQGTPRIFSPEDLLNSNLKPERTETWEIGIETKFLNNRIGLDLTYFNNITTDQIIPLEVSKATGYNGKFINAGEITNNGIEITLQIAPIRTEDFSWDIGINYTKINNEVKEIVEGIDAMDLGSAPFDGVTLRASVGKPYGELWGYDFLYDDDGNKVVGSNGYWSRTANLVPLGSITPDYNMGIRNSFSYKNFDLSFLFDIQKGGKFYSVSHMWGHYAGTWGPTAAVNDQGNEIRDPVSEGGGIRLDGVTGDVTFNTDGTYTVSNTATNDKYVSGQGWAARHYHGFGMPSAQSVFDADYVKLRELALGYDLDVSKLKNIKSVRFSVYGRNLWTFGLDYAGLDPEVTVNGSGNVQGIEGSFIPTTRTYGFKVEIGI</sequence>
<keyword evidence="6 11" id="KW-0798">TonB box</keyword>
<dbReference type="InterPro" id="IPR037066">
    <property type="entry name" value="Plug_dom_sf"/>
</dbReference>
<dbReference type="Gene3D" id="2.40.170.20">
    <property type="entry name" value="TonB-dependent receptor, beta-barrel domain"/>
    <property type="match status" value="1"/>
</dbReference>
<feature type="domain" description="TonB-dependent receptor-like beta-barrel" evidence="13">
    <location>
        <begin position="452"/>
        <end position="876"/>
    </location>
</feature>
<dbReference type="Gene3D" id="2.60.40.1120">
    <property type="entry name" value="Carboxypeptidase-like, regulatory domain"/>
    <property type="match status" value="1"/>
</dbReference>
<dbReference type="Gene3D" id="2.170.130.10">
    <property type="entry name" value="TonB-dependent receptor, plug domain"/>
    <property type="match status" value="1"/>
</dbReference>
<comment type="similarity">
    <text evidence="10 11">Belongs to the TonB-dependent receptor family.</text>
</comment>
<gene>
    <name evidence="15" type="ORF">RHP49_03905</name>
</gene>
<dbReference type="PANTHER" id="PTHR30069">
    <property type="entry name" value="TONB-DEPENDENT OUTER MEMBRANE RECEPTOR"/>
    <property type="match status" value="1"/>
</dbReference>
<keyword evidence="7 10" id="KW-0472">Membrane</keyword>
<organism evidence="15 16">
    <name type="scientific">Thalassobellus suaedae</name>
    <dbReference type="NCBI Taxonomy" id="3074124"/>
    <lineage>
        <taxon>Bacteria</taxon>
        <taxon>Pseudomonadati</taxon>
        <taxon>Bacteroidota</taxon>
        <taxon>Flavobacteriia</taxon>
        <taxon>Flavobacteriales</taxon>
        <taxon>Flavobacteriaceae</taxon>
        <taxon>Thalassobellus</taxon>
    </lineage>
</organism>
<feature type="chain" id="PRO_5047510406" evidence="12">
    <location>
        <begin position="23"/>
        <end position="1089"/>
    </location>
</feature>
<evidence type="ECO:0000256" key="2">
    <source>
        <dbReference type="ARBA" id="ARBA00022448"/>
    </source>
</evidence>
<name>A0ABY9Y575_9FLAO</name>
<keyword evidence="5 12" id="KW-0732">Signal</keyword>
<evidence type="ECO:0000256" key="11">
    <source>
        <dbReference type="RuleBase" id="RU003357"/>
    </source>
</evidence>
<evidence type="ECO:0000256" key="4">
    <source>
        <dbReference type="ARBA" id="ARBA00022692"/>
    </source>
</evidence>
<dbReference type="InterPro" id="IPR036942">
    <property type="entry name" value="Beta-barrel_TonB_sf"/>
</dbReference>
<reference evidence="15 16" key="1">
    <citation type="submission" date="2023-09" db="EMBL/GenBank/DDBJ databases">
        <title>Thalassobella suaedae gen. nov., sp. nov., a marine bacterium of the family Flavobacteriaceae isolated from a halophyte Suaeda japonica.</title>
        <authorList>
            <person name="Lee S.Y."/>
            <person name="Hwang C.Y."/>
        </authorList>
    </citation>
    <scope>NUCLEOTIDE SEQUENCE [LARGE SCALE GENOMIC DNA]</scope>
    <source>
        <strain evidence="15 16">HL-DH10</strain>
    </source>
</reference>
<keyword evidence="9 10" id="KW-0998">Cell outer membrane</keyword>
<evidence type="ECO:0000259" key="13">
    <source>
        <dbReference type="Pfam" id="PF00593"/>
    </source>
</evidence>
<dbReference type="EMBL" id="CP134536">
    <property type="protein sequence ID" value="WNH13406.1"/>
    <property type="molecule type" value="Genomic_DNA"/>
</dbReference>
<comment type="subcellular location">
    <subcellularLocation>
        <location evidence="1 10">Cell outer membrane</location>
        <topology evidence="1 10">Multi-pass membrane protein</topology>
    </subcellularLocation>
</comment>
<dbReference type="InterPro" id="IPR008969">
    <property type="entry name" value="CarboxyPept-like_regulatory"/>
</dbReference>
<protein>
    <submittedName>
        <fullName evidence="15">SusC/RagA family TonB-linked outer membrane protein</fullName>
    </submittedName>
</protein>
<dbReference type="SUPFAM" id="SSF49464">
    <property type="entry name" value="Carboxypeptidase regulatory domain-like"/>
    <property type="match status" value="1"/>
</dbReference>
<keyword evidence="16" id="KW-1185">Reference proteome</keyword>
<evidence type="ECO:0000259" key="14">
    <source>
        <dbReference type="Pfam" id="PF07715"/>
    </source>
</evidence>
<evidence type="ECO:0000256" key="7">
    <source>
        <dbReference type="ARBA" id="ARBA00023136"/>
    </source>
</evidence>
<keyword evidence="4 10" id="KW-0812">Transmembrane</keyword>
<evidence type="ECO:0000256" key="12">
    <source>
        <dbReference type="SAM" id="SignalP"/>
    </source>
</evidence>
<dbReference type="InterPro" id="IPR012910">
    <property type="entry name" value="Plug_dom"/>
</dbReference>
<keyword evidence="3 10" id="KW-1134">Transmembrane beta strand</keyword>
<feature type="domain" description="TonB-dependent receptor plug" evidence="14">
    <location>
        <begin position="116"/>
        <end position="240"/>
    </location>
</feature>
<dbReference type="InterPro" id="IPR000531">
    <property type="entry name" value="Beta-barrel_TonB"/>
</dbReference>
<dbReference type="Proteomes" id="UP001303407">
    <property type="component" value="Chromosome"/>
</dbReference>
<evidence type="ECO:0000313" key="16">
    <source>
        <dbReference type="Proteomes" id="UP001303407"/>
    </source>
</evidence>
<dbReference type="Pfam" id="PF00593">
    <property type="entry name" value="TonB_dep_Rec_b-barrel"/>
    <property type="match status" value="1"/>
</dbReference>
<feature type="signal peptide" evidence="12">
    <location>
        <begin position="1"/>
        <end position="22"/>
    </location>
</feature>
<evidence type="ECO:0000256" key="5">
    <source>
        <dbReference type="ARBA" id="ARBA00022729"/>
    </source>
</evidence>
<keyword evidence="2 10" id="KW-0813">Transport</keyword>
<evidence type="ECO:0000256" key="9">
    <source>
        <dbReference type="ARBA" id="ARBA00023237"/>
    </source>
</evidence>
<evidence type="ECO:0000256" key="3">
    <source>
        <dbReference type="ARBA" id="ARBA00022452"/>
    </source>
</evidence>
<dbReference type="InterPro" id="IPR023997">
    <property type="entry name" value="TonB-dep_OMP_SusC/RagA_CS"/>
</dbReference>
<evidence type="ECO:0000256" key="6">
    <source>
        <dbReference type="ARBA" id="ARBA00023077"/>
    </source>
</evidence>
<evidence type="ECO:0000313" key="15">
    <source>
        <dbReference type="EMBL" id="WNH13406.1"/>
    </source>
</evidence>
<keyword evidence="8" id="KW-0675">Receptor</keyword>
<dbReference type="SUPFAM" id="SSF56935">
    <property type="entry name" value="Porins"/>
    <property type="match status" value="1"/>
</dbReference>
<proteinExistence type="inferred from homology"/>
<dbReference type="NCBIfam" id="TIGR04056">
    <property type="entry name" value="OMP_RagA_SusC"/>
    <property type="match status" value="1"/>
</dbReference>
<dbReference type="Pfam" id="PF13715">
    <property type="entry name" value="CarbopepD_reg_2"/>
    <property type="match status" value="1"/>
</dbReference>
<dbReference type="PROSITE" id="PS52016">
    <property type="entry name" value="TONB_DEPENDENT_REC_3"/>
    <property type="match status" value="1"/>
</dbReference>
<dbReference type="Pfam" id="PF07715">
    <property type="entry name" value="Plug"/>
    <property type="match status" value="1"/>
</dbReference>
<dbReference type="InterPro" id="IPR023996">
    <property type="entry name" value="TonB-dep_OMP_SusC/RagA"/>
</dbReference>
<evidence type="ECO:0000256" key="1">
    <source>
        <dbReference type="ARBA" id="ARBA00004571"/>
    </source>
</evidence>